<evidence type="ECO:0008006" key="3">
    <source>
        <dbReference type="Google" id="ProtNLM"/>
    </source>
</evidence>
<name>A0AAV1I1Y9_9CHLO</name>
<proteinExistence type="predicted"/>
<organism evidence="1 2">
    <name type="scientific">Coccomyxa viridis</name>
    <dbReference type="NCBI Taxonomy" id="1274662"/>
    <lineage>
        <taxon>Eukaryota</taxon>
        <taxon>Viridiplantae</taxon>
        <taxon>Chlorophyta</taxon>
        <taxon>core chlorophytes</taxon>
        <taxon>Trebouxiophyceae</taxon>
        <taxon>Trebouxiophyceae incertae sedis</taxon>
        <taxon>Coccomyxaceae</taxon>
        <taxon>Coccomyxa</taxon>
    </lineage>
</organism>
<protein>
    <recommendedName>
        <fullName evidence="3">Transposase</fullName>
    </recommendedName>
</protein>
<evidence type="ECO:0000313" key="1">
    <source>
        <dbReference type="EMBL" id="CAK0775251.1"/>
    </source>
</evidence>
<dbReference type="AlphaFoldDB" id="A0AAV1I1Y9"/>
<dbReference type="EMBL" id="CAUYUE010000005">
    <property type="protein sequence ID" value="CAK0775251.1"/>
    <property type="molecule type" value="Genomic_DNA"/>
</dbReference>
<comment type="caution">
    <text evidence="1">The sequence shown here is derived from an EMBL/GenBank/DDBJ whole genome shotgun (WGS) entry which is preliminary data.</text>
</comment>
<evidence type="ECO:0000313" key="2">
    <source>
        <dbReference type="Proteomes" id="UP001314263"/>
    </source>
</evidence>
<reference evidence="1 2" key="1">
    <citation type="submission" date="2023-10" db="EMBL/GenBank/DDBJ databases">
        <authorList>
            <person name="Maclean D."/>
            <person name="Macfadyen A."/>
        </authorList>
    </citation>
    <scope>NUCLEOTIDE SEQUENCE [LARGE SCALE GENOMIC DNA]</scope>
</reference>
<sequence>MRMDELQGELVLKTRLRHLLSDRVKLHRLRDAVARVDRIVHDAYIFLKLLYCDAFEVALRSRKWDATFWISMPPVTSPDFINDCLRTCSTSLTATGKKQGRAYDSAKGDHMARLQIFYERLQAEGLMPKERHSSCHLAPILKYSKQEMATALANNIVMRYASYVYRFVNTRLLSAELRRLGMQSLSALSPSVKADVLSGINAVKKDIETRRQPRQSPERFHAFVDRHVDDLVRSRPSGSGPGWNAFDFLEDDIPRCLSYMVHINRLLEADGQRLFSPLCLRKSWAPGHIRLDTPGMTEILLGDVNDIPRIRADLRFSPILGLGAQTWDLPLLKRKENLNWGLKRLCTPELYERLREDEQRNSALLKTEYWRSICCLDTNRHNKSWYKGRVFNNMIDTDGYAVSMHFVPPHLHGATVYNGGKASSKRTSKTAKARNRVRREWPYVHELSEDERAELLRDEHLLAGVDPGKRDLVTVCDGARGARVRYSAVQRRWELFNKRHRKQRLRLLRSAVPEDCRFHDMRRLFDPGGTLATTYEALQALLTDTTSRSCRYEVFARYVVRRRAILEYMERLFSANSFRAAKYRTHVAEKSSEAKLVSRIEKAFPQGDPVLLYGNWGRDPNLRNSAPTPGIGLRRRLARRFRTVTVDEHLTSSVCASCHTRKVAHPIGRSYTRGGRRHDRPLHSLLRCQNEMCSSKWWGRDVMAAVNILCNGMHVLRHGASHRAFQRQSRGGNEGS</sequence>
<dbReference type="Proteomes" id="UP001314263">
    <property type="component" value="Unassembled WGS sequence"/>
</dbReference>
<gene>
    <name evidence="1" type="ORF">CVIRNUC_004249</name>
</gene>
<keyword evidence="2" id="KW-1185">Reference proteome</keyword>
<accession>A0AAV1I1Y9</accession>